<dbReference type="EMBL" id="UINC01165179">
    <property type="protein sequence ID" value="SVD66429.1"/>
    <property type="molecule type" value="Genomic_DNA"/>
</dbReference>
<accession>A0A382X6D8</accession>
<feature type="non-terminal residue" evidence="1">
    <location>
        <position position="1"/>
    </location>
</feature>
<protein>
    <recommendedName>
        <fullName evidence="2">Bacterial Ig-like domain-containing protein</fullName>
    </recommendedName>
</protein>
<evidence type="ECO:0008006" key="2">
    <source>
        <dbReference type="Google" id="ProtNLM"/>
    </source>
</evidence>
<evidence type="ECO:0000313" key="1">
    <source>
        <dbReference type="EMBL" id="SVD66429.1"/>
    </source>
</evidence>
<name>A0A382X6D8_9ZZZZ</name>
<sequence>LSTVHIESDNANNTLIAIGGDNVYLTFTPEEPLLLDSIVVTIAGLATTLTESNGSYTATLTLTGSEPDGILEFTIDFKDRAGNPGIQVTATTDESYVNHDIYPPEIEIISITSNNSDSTWAKVGDSVFVTFTASETLDNISITIAGVSSSYNELSVAKYQGYHVMDDSNDEGDIPFLITYTDLGGAIGPDADTTTNNTNVQFDKTVPEFSLTRMATNNVYGDSLAGIGSVDTLSFTISENQRDLNVELAGSQKTPEQEELNFITTHTFSESD</sequence>
<dbReference type="AlphaFoldDB" id="A0A382X6D8"/>
<reference evidence="1" key="1">
    <citation type="submission" date="2018-05" db="EMBL/GenBank/DDBJ databases">
        <authorList>
            <person name="Lanie J.A."/>
            <person name="Ng W.-L."/>
            <person name="Kazmierczak K.M."/>
            <person name="Andrzejewski T.M."/>
            <person name="Davidsen T.M."/>
            <person name="Wayne K.J."/>
            <person name="Tettelin H."/>
            <person name="Glass J.I."/>
            <person name="Rusch D."/>
            <person name="Podicherti R."/>
            <person name="Tsui H.-C.T."/>
            <person name="Winkler M.E."/>
        </authorList>
    </citation>
    <scope>NUCLEOTIDE SEQUENCE</scope>
</reference>
<feature type="non-terminal residue" evidence="1">
    <location>
        <position position="272"/>
    </location>
</feature>
<gene>
    <name evidence="1" type="ORF">METZ01_LOCUS419283</name>
</gene>
<proteinExistence type="predicted"/>
<organism evidence="1">
    <name type="scientific">marine metagenome</name>
    <dbReference type="NCBI Taxonomy" id="408172"/>
    <lineage>
        <taxon>unclassified sequences</taxon>
        <taxon>metagenomes</taxon>
        <taxon>ecological metagenomes</taxon>
    </lineage>
</organism>